<keyword evidence="8 12" id="KW-1133">Transmembrane helix</keyword>
<evidence type="ECO:0000256" key="3">
    <source>
        <dbReference type="ARBA" id="ARBA00022448"/>
    </source>
</evidence>
<evidence type="ECO:0000256" key="12">
    <source>
        <dbReference type="RuleBase" id="RU010713"/>
    </source>
</evidence>
<keyword evidence="10 12" id="KW-0472">Membrane</keyword>
<dbReference type="GO" id="GO:0005243">
    <property type="term" value="F:gap junction channel activity"/>
    <property type="evidence" value="ECO:0007669"/>
    <property type="project" value="TreeGrafter"/>
</dbReference>
<dbReference type="EMBL" id="JARPUR010000002">
    <property type="protein sequence ID" value="KAK4881589.1"/>
    <property type="molecule type" value="Genomic_DNA"/>
</dbReference>
<dbReference type="Pfam" id="PF00876">
    <property type="entry name" value="Innexin"/>
    <property type="match status" value="2"/>
</dbReference>
<evidence type="ECO:0000313" key="14">
    <source>
        <dbReference type="EMBL" id="KAK4881589.1"/>
    </source>
</evidence>
<evidence type="ECO:0000256" key="11">
    <source>
        <dbReference type="ARBA" id="ARBA00023303"/>
    </source>
</evidence>
<reference evidence="15" key="1">
    <citation type="submission" date="2023-01" db="EMBL/GenBank/DDBJ databases">
        <title>Key to firefly adult light organ development and bioluminescence: homeobox transcription factors regulate luciferase expression and transportation to peroxisome.</title>
        <authorList>
            <person name="Fu X."/>
        </authorList>
    </citation>
    <scope>NUCLEOTIDE SEQUENCE [LARGE SCALE GENOMIC DNA]</scope>
</reference>
<feature type="transmembrane region" description="Helical" evidence="12">
    <location>
        <begin position="705"/>
        <end position="727"/>
    </location>
</feature>
<evidence type="ECO:0000256" key="4">
    <source>
        <dbReference type="ARBA" id="ARBA00022475"/>
    </source>
</evidence>
<comment type="subcellular location">
    <subcellularLocation>
        <location evidence="1">Cell junction</location>
        <location evidence="1">Gap junction</location>
    </subcellularLocation>
    <subcellularLocation>
        <location evidence="2 12">Cell membrane</location>
        <topology evidence="2 12">Multi-pass membrane protein</topology>
    </subcellularLocation>
</comment>
<sequence length="796" mass="92210">MLSAFDQVRKNFKLKPKTYTIDNFAFKLHYRITTLMLLVATVLVTSRQYIGEHIRCISDSGVPAHVMNTFCFFTATFTVIKHLNATLLDKEALAHPGVGPIGVNTDEPIKRHAYYQWVPFVLFGQALMFYFTHLLWKKLEGGRLRNLIDGLQFAAFALGDKEIEVNKNKIPTKEKRNEKIKQIRRAFMSRLYINRSWSISLILCEVINFVHIILQVHLTNQFLCGQFLSLGPEIIRNGVDSSVDQLDVVFPKVTKCTFYKYGPSGSIQSHDAMCVMALNIINDKIYVMLWFWFVILFIISGLALLWRLLTIILHARSQKFNEMVFSTACPGKLNPWRVLRVTRYCNFTDWLFLYYLSKNMDGFVFRDLFIGLAEDLDDQTENPALFDMFVVNVENVNNSVEIPEANIVVMDKLFTTSNPGYSSEDDLNKLNSLKTEYRLRSHGRTPPPSQNSSRSPHRRGKSSSRFNKSGNYCSYHFRLATQYVGNPIQCIVNGLPTHVVNTFCWISSTFTMPDAFKRQVGREVAHPGVANDFDDEDAPKYYTYYQWVCFVLFFQAIACYAPKFLWEAFEGGLMRTLVMGLHVGICKESEKNAKKKVLLEYLMQHVKRHNLYAIRYWACECLCLINVLVQLYLMNLFFDGEFFSYGLRVMNFSETAQEDRVDPMVYIFPRVTKCIFHKYGASGSIQKHDSLCILPLNIVNEKTYIFIWFWFMILATLLSILIIYRILIISMPKFRPRILHSKNRAVPMEICEAITRKVDLGDWWILLMLGTNLDPLIFREVISELAKKIETNASNQ</sequence>
<dbReference type="GO" id="GO:0005921">
    <property type="term" value="C:gap junction"/>
    <property type="evidence" value="ECO:0007669"/>
    <property type="project" value="UniProtKB-SubCell"/>
</dbReference>
<keyword evidence="15" id="KW-1185">Reference proteome</keyword>
<evidence type="ECO:0000256" key="8">
    <source>
        <dbReference type="ARBA" id="ARBA00022989"/>
    </source>
</evidence>
<evidence type="ECO:0000256" key="10">
    <source>
        <dbReference type="ARBA" id="ARBA00023136"/>
    </source>
</evidence>
<name>A0AAN7PBZ3_9COLE</name>
<keyword evidence="7" id="KW-0965">Cell junction</keyword>
<feature type="transmembrane region" description="Helical" evidence="12">
    <location>
        <begin position="28"/>
        <end position="50"/>
    </location>
</feature>
<dbReference type="PRINTS" id="PR01262">
    <property type="entry name" value="INNEXIN"/>
</dbReference>
<feature type="region of interest" description="Disordered" evidence="13">
    <location>
        <begin position="438"/>
        <end position="467"/>
    </location>
</feature>
<keyword evidence="4" id="KW-1003">Cell membrane</keyword>
<dbReference type="AlphaFoldDB" id="A0AAN7PBZ3"/>
<comment type="similarity">
    <text evidence="12">Belongs to the pannexin family.</text>
</comment>
<keyword evidence="6" id="KW-0303">Gap junction</keyword>
<evidence type="ECO:0000256" key="9">
    <source>
        <dbReference type="ARBA" id="ARBA00023065"/>
    </source>
</evidence>
<feature type="transmembrane region" description="Helical" evidence="12">
    <location>
        <begin position="114"/>
        <end position="136"/>
    </location>
</feature>
<keyword evidence="5 12" id="KW-0812">Transmembrane</keyword>
<proteinExistence type="inferred from homology"/>
<dbReference type="GO" id="GO:0034220">
    <property type="term" value="P:monoatomic ion transmembrane transport"/>
    <property type="evidence" value="ECO:0007669"/>
    <property type="project" value="UniProtKB-KW"/>
</dbReference>
<evidence type="ECO:0000256" key="6">
    <source>
        <dbReference type="ARBA" id="ARBA00022868"/>
    </source>
</evidence>
<dbReference type="Proteomes" id="UP001353858">
    <property type="component" value="Unassembled WGS sequence"/>
</dbReference>
<dbReference type="InterPro" id="IPR000990">
    <property type="entry name" value="Innexin"/>
</dbReference>
<gene>
    <name evidence="12" type="primary">inx</name>
    <name evidence="14" type="ORF">RN001_004908</name>
</gene>
<dbReference type="PROSITE" id="PS51013">
    <property type="entry name" value="PANNEXIN"/>
    <property type="match status" value="2"/>
</dbReference>
<accession>A0AAN7PBZ3</accession>
<comment type="caution">
    <text evidence="12">Lacks conserved residue(s) required for the propagation of feature annotation.</text>
</comment>
<organism evidence="14 15">
    <name type="scientific">Aquatica leii</name>
    <dbReference type="NCBI Taxonomy" id="1421715"/>
    <lineage>
        <taxon>Eukaryota</taxon>
        <taxon>Metazoa</taxon>
        <taxon>Ecdysozoa</taxon>
        <taxon>Arthropoda</taxon>
        <taxon>Hexapoda</taxon>
        <taxon>Insecta</taxon>
        <taxon>Pterygota</taxon>
        <taxon>Neoptera</taxon>
        <taxon>Endopterygota</taxon>
        <taxon>Coleoptera</taxon>
        <taxon>Polyphaga</taxon>
        <taxon>Elateriformia</taxon>
        <taxon>Elateroidea</taxon>
        <taxon>Lampyridae</taxon>
        <taxon>Luciolinae</taxon>
        <taxon>Aquatica</taxon>
    </lineage>
</organism>
<dbReference type="PANTHER" id="PTHR11893">
    <property type="entry name" value="INNEXIN"/>
    <property type="match status" value="1"/>
</dbReference>
<keyword evidence="3 12" id="KW-0813">Transport</keyword>
<evidence type="ECO:0000313" key="15">
    <source>
        <dbReference type="Proteomes" id="UP001353858"/>
    </source>
</evidence>
<evidence type="ECO:0000256" key="2">
    <source>
        <dbReference type="ARBA" id="ARBA00004651"/>
    </source>
</evidence>
<feature type="transmembrane region" description="Helical" evidence="12">
    <location>
        <begin position="285"/>
        <end position="309"/>
    </location>
</feature>
<keyword evidence="9 12" id="KW-0406">Ion transport</keyword>
<feature type="transmembrane region" description="Helical" evidence="12">
    <location>
        <begin position="192"/>
        <end position="214"/>
    </location>
</feature>
<feature type="transmembrane region" description="Helical" evidence="12">
    <location>
        <begin position="617"/>
        <end position="638"/>
    </location>
</feature>
<evidence type="ECO:0000256" key="5">
    <source>
        <dbReference type="ARBA" id="ARBA00022692"/>
    </source>
</evidence>
<protein>
    <recommendedName>
        <fullName evidence="12">Innexin</fullName>
    </recommendedName>
</protein>
<dbReference type="PANTHER" id="PTHR11893:SF38">
    <property type="entry name" value="INNEXIN INX7"/>
    <property type="match status" value="1"/>
</dbReference>
<evidence type="ECO:0000256" key="7">
    <source>
        <dbReference type="ARBA" id="ARBA00022949"/>
    </source>
</evidence>
<comment type="caution">
    <text evidence="14">The sequence shown here is derived from an EMBL/GenBank/DDBJ whole genome shotgun (WGS) entry which is preliminary data.</text>
</comment>
<evidence type="ECO:0000256" key="1">
    <source>
        <dbReference type="ARBA" id="ARBA00004610"/>
    </source>
</evidence>
<dbReference type="GO" id="GO:0007602">
    <property type="term" value="P:phototransduction"/>
    <property type="evidence" value="ECO:0007669"/>
    <property type="project" value="TreeGrafter"/>
</dbReference>
<comment type="function">
    <text evidence="12">Structural component of the gap junctions.</text>
</comment>
<dbReference type="GO" id="GO:0005886">
    <property type="term" value="C:plasma membrane"/>
    <property type="evidence" value="ECO:0007669"/>
    <property type="project" value="UniProtKB-SubCell"/>
</dbReference>
<keyword evidence="11 12" id="KW-0407">Ion channel</keyword>
<evidence type="ECO:0000256" key="13">
    <source>
        <dbReference type="SAM" id="MobiDB-lite"/>
    </source>
</evidence>